<dbReference type="InterPro" id="IPR019494">
    <property type="entry name" value="FIST_C"/>
</dbReference>
<dbReference type="SMART" id="SM00897">
    <property type="entry name" value="FIST"/>
    <property type="match status" value="1"/>
</dbReference>
<dbReference type="EMBL" id="CP017675">
    <property type="protein sequence ID" value="APB32871.1"/>
    <property type="molecule type" value="Genomic_DNA"/>
</dbReference>
<evidence type="ECO:0000259" key="7">
    <source>
        <dbReference type="SMART" id="SM01204"/>
    </source>
</evidence>
<keyword evidence="5" id="KW-0472">Membrane</keyword>
<evidence type="ECO:0000313" key="8">
    <source>
        <dbReference type="EMBL" id="APB32871.1"/>
    </source>
</evidence>
<dbReference type="PANTHER" id="PTHR14939:SF5">
    <property type="entry name" value="F-BOX ONLY PROTEIN 22"/>
    <property type="match status" value="1"/>
</dbReference>
<dbReference type="GO" id="GO:0005886">
    <property type="term" value="C:plasma membrane"/>
    <property type="evidence" value="ECO:0007669"/>
    <property type="project" value="UniProtKB-SubCell"/>
</dbReference>
<dbReference type="AlphaFoldDB" id="A0A1J0AAB8"/>
<organism evidence="8 9">
    <name type="scientific">Gloeomargarita lithophora Alchichica-D10</name>
    <dbReference type="NCBI Taxonomy" id="1188229"/>
    <lineage>
        <taxon>Bacteria</taxon>
        <taxon>Bacillati</taxon>
        <taxon>Cyanobacteriota</taxon>
        <taxon>Cyanophyceae</taxon>
        <taxon>Gloeomargaritales</taxon>
        <taxon>Gloeomargaritaceae</taxon>
        <taxon>Gloeomargarita</taxon>
    </lineage>
</organism>
<keyword evidence="4" id="KW-1133">Transmembrane helix</keyword>
<comment type="subcellular location">
    <subcellularLocation>
        <location evidence="1">Cell membrane</location>
        <topology evidence="1">Multi-pass membrane protein</topology>
    </subcellularLocation>
</comment>
<dbReference type="Pfam" id="PF10442">
    <property type="entry name" value="FIST_C"/>
    <property type="match status" value="1"/>
</dbReference>
<accession>A0A1J0AAB8</accession>
<dbReference type="PANTHER" id="PTHR14939">
    <property type="entry name" value="F-BOX ONLY PROTEIN 22"/>
    <property type="match status" value="1"/>
</dbReference>
<sequence>MERFVDAETNITQPLWMNALSTQVSLERAIQEVTAQVQGMGTVDLAILFISDSFASEYSRLLPLLHEYLSVRCLIGCGGSGIIGSLPDGAAREVEGKPALALTVARLPGVEVRPFILSSEQLPDLDSPPQAWVDMIGLDPDQEPHFILLADPATSQITDVVQGLDYAYPRSVKAGGLVGDGLFCQREWVRQGVVGVALAGLRAEAIVAQGCRPIGEPYRVTRGERNIILGLEDRTPLQVLQNLIQNLDDNDRELAQSGLHIGVVGDEFKQELTQTDFLIRNLLGIDPRHGAIAIGDRVRPGQRVQFHLRDAQTSTTDLQQLLASHVRHHPEPPLGALMFACLGRGEHLYGRADVDSQLFQSYVPATALSGCFCNGEIGPVGDTTYLHGYTSVFVLWYAGEP</sequence>
<keyword evidence="9" id="KW-1185">Reference proteome</keyword>
<evidence type="ECO:0000256" key="4">
    <source>
        <dbReference type="ARBA" id="ARBA00022989"/>
    </source>
</evidence>
<dbReference type="SMART" id="SM01204">
    <property type="entry name" value="FIST_C"/>
    <property type="match status" value="1"/>
</dbReference>
<feature type="domain" description="FIST C-domain" evidence="7">
    <location>
        <begin position="236"/>
        <end position="380"/>
    </location>
</feature>
<dbReference type="STRING" id="1188229.GlitD10_0557"/>
<reference evidence="8 9" key="1">
    <citation type="submission" date="2016-10" db="EMBL/GenBank/DDBJ databases">
        <title>Description of Gloeomargarita lithophora gen. nov., sp. nov., a thylakoid-bearing basal-branching cyanobacterium with intracellular carbonates, and proposal for Gloeomargaritales ord. nov.</title>
        <authorList>
            <person name="Moreira D."/>
            <person name="Tavera R."/>
            <person name="Benzerara K."/>
            <person name="Skouri-Panet F."/>
            <person name="Couradeau E."/>
            <person name="Gerard E."/>
            <person name="Loussert C."/>
            <person name="Novelo E."/>
            <person name="Zivanovic Y."/>
            <person name="Lopez-Garcia P."/>
        </authorList>
    </citation>
    <scope>NUCLEOTIDE SEQUENCE [LARGE SCALE GENOMIC DNA]</scope>
    <source>
        <strain evidence="8 9">D10</strain>
    </source>
</reference>
<keyword evidence="2" id="KW-1003">Cell membrane</keyword>
<dbReference type="OrthoDB" id="9770435at2"/>
<evidence type="ECO:0000256" key="3">
    <source>
        <dbReference type="ARBA" id="ARBA00022692"/>
    </source>
</evidence>
<evidence type="ECO:0000259" key="6">
    <source>
        <dbReference type="SMART" id="SM00897"/>
    </source>
</evidence>
<dbReference type="Proteomes" id="UP000180235">
    <property type="component" value="Chromosome"/>
</dbReference>
<dbReference type="RefSeq" id="WP_071453549.1">
    <property type="nucleotide sequence ID" value="NZ_CP017675.1"/>
</dbReference>
<name>A0A1J0AAB8_9CYAN</name>
<dbReference type="KEGG" id="glt:GlitD10_0557"/>
<dbReference type="Pfam" id="PF08495">
    <property type="entry name" value="FIST"/>
    <property type="match status" value="1"/>
</dbReference>
<dbReference type="PIRSF" id="PIRSF018953">
    <property type="entry name" value="UCP018953"/>
    <property type="match status" value="1"/>
</dbReference>
<proteinExistence type="predicted"/>
<evidence type="ECO:0000313" key="9">
    <source>
        <dbReference type="Proteomes" id="UP000180235"/>
    </source>
</evidence>
<dbReference type="InterPro" id="IPR013702">
    <property type="entry name" value="FIST_domain_N"/>
</dbReference>
<gene>
    <name evidence="8" type="ORF">GlitD10_0557</name>
</gene>
<protein>
    <submittedName>
        <fullName evidence="8">Uncharacterized protein</fullName>
    </submittedName>
</protein>
<evidence type="ECO:0000256" key="5">
    <source>
        <dbReference type="ARBA" id="ARBA00023136"/>
    </source>
</evidence>
<dbReference type="InterPro" id="IPR016741">
    <property type="entry name" value="UCP018953"/>
</dbReference>
<feature type="domain" description="FIST" evidence="6">
    <location>
        <begin position="42"/>
        <end position="235"/>
    </location>
</feature>
<evidence type="ECO:0000256" key="2">
    <source>
        <dbReference type="ARBA" id="ARBA00022475"/>
    </source>
</evidence>
<evidence type="ECO:0000256" key="1">
    <source>
        <dbReference type="ARBA" id="ARBA00004651"/>
    </source>
</evidence>
<keyword evidence="3" id="KW-0812">Transmembrane</keyword>